<feature type="region of interest" description="Disordered" evidence="1">
    <location>
        <begin position="433"/>
        <end position="454"/>
    </location>
</feature>
<protein>
    <submittedName>
        <fullName evidence="2">Uncharacterized protein</fullName>
    </submittedName>
</protein>
<dbReference type="Proteomes" id="UP001153069">
    <property type="component" value="Unassembled WGS sequence"/>
</dbReference>
<comment type="caution">
    <text evidence="2">The sequence shown here is derived from an EMBL/GenBank/DDBJ whole genome shotgun (WGS) entry which is preliminary data.</text>
</comment>
<dbReference type="AlphaFoldDB" id="A0A9N8E9N5"/>
<feature type="region of interest" description="Disordered" evidence="1">
    <location>
        <begin position="389"/>
        <end position="413"/>
    </location>
</feature>
<evidence type="ECO:0000313" key="3">
    <source>
        <dbReference type="Proteomes" id="UP001153069"/>
    </source>
</evidence>
<sequence>MPKGSKRKEKPLHSTISVVGPEYFQLLQGQLFVGNNTKQVALILCGESHYDGIDVTRSGGRFAPREGWVQIGNNNNNNNDLPILIMEEPCACRILQQTKKLLPVGKAQEWAKAKVEEDDLQGELVLAWIETDDSGRKGSSRGKGYLLELVTEEELQEDEEEDMDHWLHSGTTTTCTTEQYPQEIQNWVLSSGAEQGPRPSKMFEWGDLDPETHAINKRRLTQEVVSVEELDALVNKRKQDRKRQNIWTFDDWFAHIRKDTSCNVHLVVEASVPPWEVELHRPPNTPEGKELAMLPLAADCYRCVSEDSDCSSEDDHDASSDGIGTYLDYVYRRFIGEMVQEQQQQGAGTDADNIQTTWCHCIDVRDLGSQEACHADVTKNRWKSLLTPQERTSILPDNNDTSEDSSCDFPRNDNKLPFRAERELNMEQQSFEEKLKAGKLEPSSDEEPEQHDHSNLEISYPSFEAFFGQNTDVLYYAPHVRLSYSPFLAKVVRSLSNWEQFFTQLFLTGTISEALTFLDLQGHMDHVYIRSPILKDWDPASNSYIWKERPESDEYIMPFLPCAFHLQAKGSDRRSRTWSSALYSNLHSSESFEHQQFAKSVLQWTMRNIQHLSKDPKRNDDPEFGGEWFLAYLRAAHREIYEDMDHGDAGELLKRKNVPSFSGPNKHRIGDIQVPSCESSFEEIVKRFEATPSTPLLTGPPHPIDSRTEVLAKILIDIWVHQLIDHCSVLKIGNIVAQNSPDNKIVFVIYTGVAHTRAVADYFCTHAKFQKKGFYGKVNWEDDENRKIQLPSKLWNVSELFQAG</sequence>
<dbReference type="OrthoDB" id="410301at2759"/>
<evidence type="ECO:0000256" key="1">
    <source>
        <dbReference type="SAM" id="MobiDB-lite"/>
    </source>
</evidence>
<evidence type="ECO:0000313" key="2">
    <source>
        <dbReference type="EMBL" id="CAB9515219.1"/>
    </source>
</evidence>
<reference evidence="2" key="1">
    <citation type="submission" date="2020-06" db="EMBL/GenBank/DDBJ databases">
        <authorList>
            <consortium name="Plant Systems Biology data submission"/>
        </authorList>
    </citation>
    <scope>NUCLEOTIDE SEQUENCE</scope>
    <source>
        <strain evidence="2">D6</strain>
    </source>
</reference>
<organism evidence="2 3">
    <name type="scientific">Seminavis robusta</name>
    <dbReference type="NCBI Taxonomy" id="568900"/>
    <lineage>
        <taxon>Eukaryota</taxon>
        <taxon>Sar</taxon>
        <taxon>Stramenopiles</taxon>
        <taxon>Ochrophyta</taxon>
        <taxon>Bacillariophyta</taxon>
        <taxon>Bacillariophyceae</taxon>
        <taxon>Bacillariophycidae</taxon>
        <taxon>Naviculales</taxon>
        <taxon>Naviculaceae</taxon>
        <taxon>Seminavis</taxon>
    </lineage>
</organism>
<name>A0A9N8E9N5_9STRA</name>
<keyword evidence="3" id="KW-1185">Reference proteome</keyword>
<proteinExistence type="predicted"/>
<gene>
    <name evidence="2" type="ORF">SEMRO_700_G189620.1</name>
</gene>
<dbReference type="EMBL" id="CAICTM010000699">
    <property type="protein sequence ID" value="CAB9515219.1"/>
    <property type="molecule type" value="Genomic_DNA"/>
</dbReference>
<feature type="compositionally biased region" description="Polar residues" evidence="1">
    <location>
        <begin position="389"/>
        <end position="399"/>
    </location>
</feature>
<accession>A0A9N8E9N5</accession>